<dbReference type="Proteomes" id="UP001465976">
    <property type="component" value="Unassembled WGS sequence"/>
</dbReference>
<organism evidence="1 2">
    <name type="scientific">Marasmius crinis-equi</name>
    <dbReference type="NCBI Taxonomy" id="585013"/>
    <lineage>
        <taxon>Eukaryota</taxon>
        <taxon>Fungi</taxon>
        <taxon>Dikarya</taxon>
        <taxon>Basidiomycota</taxon>
        <taxon>Agaricomycotina</taxon>
        <taxon>Agaricomycetes</taxon>
        <taxon>Agaricomycetidae</taxon>
        <taxon>Agaricales</taxon>
        <taxon>Marasmiineae</taxon>
        <taxon>Marasmiaceae</taxon>
        <taxon>Marasmius</taxon>
    </lineage>
</organism>
<feature type="non-terminal residue" evidence="1">
    <location>
        <position position="241"/>
    </location>
</feature>
<sequence>MSPLGHSHGERPSTYGLGDVMHEIIDESKTYTPTPSTSTPYHSTVEEASNTWSAYSSPSSCSNAGAPRCGPPFSQQDGFSLAWAFCDPDTIPPPSSSVAVSVPDSTGYHFGAGIGDESGPFSLEEAPLGVYAGKNNFDFPRPETPRVTDIVDSRSPPVASNPPKLVANQMQSFQTVRHRRLNYSRKSSGVPMPDVGPVPKVVSYTVAKPTVLGASLARRKKPGKYLCDLCPADFTEKHGLQ</sequence>
<name>A0ABR3FG48_9AGAR</name>
<proteinExistence type="predicted"/>
<protein>
    <submittedName>
        <fullName evidence="1">Uncharacterized protein</fullName>
    </submittedName>
</protein>
<gene>
    <name evidence="1" type="ORF">V5O48_007817</name>
</gene>
<dbReference type="EMBL" id="JBAHYK010000426">
    <property type="protein sequence ID" value="KAL0574154.1"/>
    <property type="molecule type" value="Genomic_DNA"/>
</dbReference>
<evidence type="ECO:0000313" key="1">
    <source>
        <dbReference type="EMBL" id="KAL0574154.1"/>
    </source>
</evidence>
<reference evidence="1 2" key="1">
    <citation type="submission" date="2024-02" db="EMBL/GenBank/DDBJ databases">
        <title>A draft genome for the cacao thread blight pathogen Marasmius crinis-equi.</title>
        <authorList>
            <person name="Cohen S.P."/>
            <person name="Baruah I.K."/>
            <person name="Amoako-Attah I."/>
            <person name="Bukari Y."/>
            <person name="Meinhardt L.W."/>
            <person name="Bailey B.A."/>
        </authorList>
    </citation>
    <scope>NUCLEOTIDE SEQUENCE [LARGE SCALE GENOMIC DNA]</scope>
    <source>
        <strain evidence="1 2">GH-76</strain>
    </source>
</reference>
<accession>A0ABR3FG48</accession>
<keyword evidence="2" id="KW-1185">Reference proteome</keyword>
<comment type="caution">
    <text evidence="1">The sequence shown here is derived from an EMBL/GenBank/DDBJ whole genome shotgun (WGS) entry which is preliminary data.</text>
</comment>
<evidence type="ECO:0000313" key="2">
    <source>
        <dbReference type="Proteomes" id="UP001465976"/>
    </source>
</evidence>